<dbReference type="AlphaFoldDB" id="A0A174QIH7"/>
<dbReference type="EMBL" id="CZBO01000001">
    <property type="protein sequence ID" value="CUP73062.1"/>
    <property type="molecule type" value="Genomic_DNA"/>
</dbReference>
<dbReference type="Proteomes" id="UP000095563">
    <property type="component" value="Unassembled WGS sequence"/>
</dbReference>
<evidence type="ECO:0000313" key="3">
    <source>
        <dbReference type="Proteomes" id="UP000095563"/>
    </source>
</evidence>
<feature type="compositionally biased region" description="Low complexity" evidence="1">
    <location>
        <begin position="42"/>
        <end position="56"/>
    </location>
</feature>
<feature type="region of interest" description="Disordered" evidence="1">
    <location>
        <begin position="37"/>
        <end position="56"/>
    </location>
</feature>
<protein>
    <submittedName>
        <fullName evidence="2">Uncharacterized protein</fullName>
    </submittedName>
</protein>
<organism evidence="2 3">
    <name type="scientific">Clostridium baratii</name>
    <dbReference type="NCBI Taxonomy" id="1561"/>
    <lineage>
        <taxon>Bacteria</taxon>
        <taxon>Bacillati</taxon>
        <taxon>Bacillota</taxon>
        <taxon>Clostridia</taxon>
        <taxon>Eubacteriales</taxon>
        <taxon>Clostridiaceae</taxon>
        <taxon>Clostridium</taxon>
    </lineage>
</organism>
<reference evidence="2 3" key="1">
    <citation type="submission" date="2015-09" db="EMBL/GenBank/DDBJ databases">
        <authorList>
            <consortium name="Pathogen Informatics"/>
        </authorList>
    </citation>
    <scope>NUCLEOTIDE SEQUENCE [LARGE SCALE GENOMIC DNA]</scope>
    <source>
        <strain evidence="2 3">2789STDY5834956</strain>
    </source>
</reference>
<name>A0A174QIH7_9CLOT</name>
<sequence>MEYTEKNLHQNKNVEIRKEQFNLASCDNTEFLNYLAQTPTTNSDSNSSSNEQKNSK</sequence>
<evidence type="ECO:0000313" key="2">
    <source>
        <dbReference type="EMBL" id="CUP73062.1"/>
    </source>
</evidence>
<gene>
    <name evidence="2" type="ORF">ERS852568_00581</name>
</gene>
<dbReference type="RefSeq" id="WP_155499117.1">
    <property type="nucleotide sequence ID" value="NZ_CZBO01000001.1"/>
</dbReference>
<proteinExistence type="predicted"/>
<evidence type="ECO:0000256" key="1">
    <source>
        <dbReference type="SAM" id="MobiDB-lite"/>
    </source>
</evidence>
<accession>A0A174QIH7</accession>